<evidence type="ECO:0000313" key="2">
    <source>
        <dbReference type="Proteomes" id="UP001148662"/>
    </source>
</evidence>
<sequence>MADTAPQAVAGSSKSWLPAKSWQHFVAGGLGGMCGAIVTSPFDVVKTRLQSDLFKHATVGLATDGTVVVRRTNILWHFVETGHILRDIYVKESPRALFKGLGPTLVGVIPARSINFFAYGNGKQIIATDFNNGKEASWVHLCAAACAGIITGTATNPIWVVKTRLQLVSDARNTGLPSPPGKSPRANYFGGSWATIKQIMREEGVRGFYKGLSASYLGVTEGTIQWVLYERLKQLTRNTEGKGGVTEWAGVLGSAGTAKCVASLITYPHEVIRTRLRQPLVNGKVKYTGLVQTLRLVIQEEGAKSLYGGLSAHLMRLPTSRAVVRLSLSGRFWVTHRDYIVMHHAALKMEKEALRVVLADLDTDLSRLGSHVYDPELRLDSSDLPMLNAIREKLSQLSSYTLSLRNTIVPINKIPPEMLVPIFRMVIGISSTRIQQARTLMLLSHVCHHWRTVCFDHSVLWTRLYIDAEQYGALTRFFLERSKSAALDVVIRNLSVGRDHPQPGSILESVTSEAQFARVARLDVSVRCHPNLSAFDALCASAPMLEELAVDISPAGGAAFHVEPLPLLFSGFTPRLSRLILRQLATVTGTQFNNLTKLVLSRQLYWAANIESLVSLLQASPALEVLSFDRVAISGDLLPRTRVTLPYLRKLYCDGKLADASAILRLIDMPQDVSTVVMTDMDRSISVGESMSLTTDSFPLSLANIPRATKIGIDVYGSFSKITGVGPSFTFELTFRGSWVISERHYVVAAVCTAIQWDKIEELHVLGDGTRVLDYLRPSLIRLPVLSKLVLDSDTHGFNSFLSYLETAGTDAMDSARSYPCPQLVEMRLVDFMMTAYDPLLSLLSARKEDDYPLNTLVIYPYNQKCADALQGRRAATLQEQVGTFATKRLVETPTLQKEIDISDVIDIPEY</sequence>
<protein>
    <submittedName>
        <fullName evidence="1">Uncharacterized protein</fullName>
    </submittedName>
</protein>
<reference evidence="1" key="1">
    <citation type="submission" date="2022-07" db="EMBL/GenBank/DDBJ databases">
        <title>Genome Sequence of Phlebia brevispora.</title>
        <authorList>
            <person name="Buettner E."/>
        </authorList>
    </citation>
    <scope>NUCLEOTIDE SEQUENCE</scope>
    <source>
        <strain evidence="1">MPL23</strain>
    </source>
</reference>
<comment type="caution">
    <text evidence="1">The sequence shown here is derived from an EMBL/GenBank/DDBJ whole genome shotgun (WGS) entry which is preliminary data.</text>
</comment>
<name>A0ACC1TD68_9APHY</name>
<organism evidence="1 2">
    <name type="scientific">Phlebia brevispora</name>
    <dbReference type="NCBI Taxonomy" id="194682"/>
    <lineage>
        <taxon>Eukaryota</taxon>
        <taxon>Fungi</taxon>
        <taxon>Dikarya</taxon>
        <taxon>Basidiomycota</taxon>
        <taxon>Agaricomycotina</taxon>
        <taxon>Agaricomycetes</taxon>
        <taxon>Polyporales</taxon>
        <taxon>Meruliaceae</taxon>
        <taxon>Phlebia</taxon>
    </lineage>
</organism>
<keyword evidence="2" id="KW-1185">Reference proteome</keyword>
<accession>A0ACC1TD68</accession>
<proteinExistence type="predicted"/>
<dbReference type="Proteomes" id="UP001148662">
    <property type="component" value="Unassembled WGS sequence"/>
</dbReference>
<dbReference type="EMBL" id="JANHOG010000071">
    <property type="protein sequence ID" value="KAJ3558698.1"/>
    <property type="molecule type" value="Genomic_DNA"/>
</dbReference>
<gene>
    <name evidence="1" type="ORF">NM688_g765</name>
</gene>
<evidence type="ECO:0000313" key="1">
    <source>
        <dbReference type="EMBL" id="KAJ3558698.1"/>
    </source>
</evidence>